<dbReference type="SUPFAM" id="SSF47413">
    <property type="entry name" value="lambda repressor-like DNA-binding domains"/>
    <property type="match status" value="1"/>
</dbReference>
<proteinExistence type="predicted"/>
<dbReference type="PROSITE" id="PS50943">
    <property type="entry name" value="HTH_CROC1"/>
    <property type="match status" value="1"/>
</dbReference>
<name>X1TX40_9ZZZZ</name>
<dbReference type="CDD" id="cd00093">
    <property type="entry name" value="HTH_XRE"/>
    <property type="match status" value="1"/>
</dbReference>
<gene>
    <name evidence="2" type="ORF">S12H4_52683</name>
</gene>
<dbReference type="InterPro" id="IPR001387">
    <property type="entry name" value="Cro/C1-type_HTH"/>
</dbReference>
<dbReference type="GO" id="GO:0003677">
    <property type="term" value="F:DNA binding"/>
    <property type="evidence" value="ECO:0007669"/>
    <property type="project" value="InterPro"/>
</dbReference>
<dbReference type="Pfam" id="PF01381">
    <property type="entry name" value="HTH_3"/>
    <property type="match status" value="1"/>
</dbReference>
<dbReference type="AlphaFoldDB" id="X1TX40"/>
<evidence type="ECO:0000313" key="2">
    <source>
        <dbReference type="EMBL" id="GAJ09903.1"/>
    </source>
</evidence>
<dbReference type="EMBL" id="BARW01033450">
    <property type="protein sequence ID" value="GAJ09903.1"/>
    <property type="molecule type" value="Genomic_DNA"/>
</dbReference>
<evidence type="ECO:0000259" key="1">
    <source>
        <dbReference type="PROSITE" id="PS50943"/>
    </source>
</evidence>
<sequence>MEEQGKLSGWLEERCRREHLSLRQAAGKTGLSHVTIGDIIKGNHPSAETIRKLAQGFGGNGSQRLALEDQLLVLAGYRTPRHEGEELSVSRATLMDKTRRFSEPQLEMMINFADFLVEIEERNEQGSHNY</sequence>
<organism evidence="2">
    <name type="scientific">marine sediment metagenome</name>
    <dbReference type="NCBI Taxonomy" id="412755"/>
    <lineage>
        <taxon>unclassified sequences</taxon>
        <taxon>metagenomes</taxon>
        <taxon>ecological metagenomes</taxon>
    </lineage>
</organism>
<accession>X1TX40</accession>
<reference evidence="2" key="1">
    <citation type="journal article" date="2014" name="Front. Microbiol.">
        <title>High frequency of phylogenetically diverse reductive dehalogenase-homologous genes in deep subseafloor sedimentary metagenomes.</title>
        <authorList>
            <person name="Kawai M."/>
            <person name="Futagami T."/>
            <person name="Toyoda A."/>
            <person name="Takaki Y."/>
            <person name="Nishi S."/>
            <person name="Hori S."/>
            <person name="Arai W."/>
            <person name="Tsubouchi T."/>
            <person name="Morono Y."/>
            <person name="Uchiyama I."/>
            <person name="Ito T."/>
            <person name="Fujiyama A."/>
            <person name="Inagaki F."/>
            <person name="Takami H."/>
        </authorList>
    </citation>
    <scope>NUCLEOTIDE SEQUENCE</scope>
    <source>
        <strain evidence="2">Expedition CK06-06</strain>
    </source>
</reference>
<comment type="caution">
    <text evidence="2">The sequence shown here is derived from an EMBL/GenBank/DDBJ whole genome shotgun (WGS) entry which is preliminary data.</text>
</comment>
<dbReference type="Gene3D" id="1.10.260.40">
    <property type="entry name" value="lambda repressor-like DNA-binding domains"/>
    <property type="match status" value="1"/>
</dbReference>
<feature type="domain" description="HTH cro/C1-type" evidence="1">
    <location>
        <begin position="11"/>
        <end position="64"/>
    </location>
</feature>
<dbReference type="SMART" id="SM00530">
    <property type="entry name" value="HTH_XRE"/>
    <property type="match status" value="1"/>
</dbReference>
<dbReference type="InterPro" id="IPR010982">
    <property type="entry name" value="Lambda_DNA-bd_dom_sf"/>
</dbReference>
<protein>
    <recommendedName>
        <fullName evidence="1">HTH cro/C1-type domain-containing protein</fullName>
    </recommendedName>
</protein>